<sequence length="198" mass="22279">MSVDDFEFLRTTRDHFPQLQKWLREPHVARFWNHETSDADIERDFGGSIDGTEPCEDFVVLRGGRPLGFIQRYRLADYPEDVELLTALVEVPEGSMSIDYFIGDPQCTGRGVGTAMISAFVEKCRADAPNASAIIVPVVVPNRASWRALEKAGFRRVGEGFLPPDNPIDDGTHYISRLDFRNGPSRNIRADVCEPHTQ</sequence>
<evidence type="ECO:0000313" key="4">
    <source>
        <dbReference type="Proteomes" id="UP001524501"/>
    </source>
</evidence>
<dbReference type="Proteomes" id="UP001524501">
    <property type="component" value="Unassembled WGS sequence"/>
</dbReference>
<evidence type="ECO:0000259" key="2">
    <source>
        <dbReference type="PROSITE" id="PS51186"/>
    </source>
</evidence>
<reference evidence="3 4" key="1">
    <citation type="submission" date="2022-07" db="EMBL/GenBank/DDBJ databases">
        <title>Degradation activity of malathion, p-nitrophenol and potential low-temperature adaptation strategy of Rhodococcus sp. FXJ9.536.</title>
        <authorList>
            <person name="Huang J."/>
            <person name="Huang Y."/>
        </authorList>
    </citation>
    <scope>NUCLEOTIDE SEQUENCE [LARGE SCALE GENOMIC DNA]</scope>
    <source>
        <strain evidence="3 4">FXJ9.536</strain>
    </source>
</reference>
<dbReference type="PANTHER" id="PTHR31438:SF1">
    <property type="entry name" value="LYSINE N-ACYLTRANSFERASE C17G9.06C-RELATED"/>
    <property type="match status" value="1"/>
</dbReference>
<evidence type="ECO:0000256" key="1">
    <source>
        <dbReference type="ARBA" id="ARBA00023251"/>
    </source>
</evidence>
<keyword evidence="1" id="KW-0046">Antibiotic resistance</keyword>
<dbReference type="PROSITE" id="PS51186">
    <property type="entry name" value="GNAT"/>
    <property type="match status" value="1"/>
</dbReference>
<dbReference type="Pfam" id="PF13523">
    <property type="entry name" value="Acetyltransf_8"/>
    <property type="match status" value="1"/>
</dbReference>
<dbReference type="PANTHER" id="PTHR31438">
    <property type="entry name" value="LYSINE N-ACYLTRANSFERASE C17G9.06C-RELATED"/>
    <property type="match status" value="1"/>
</dbReference>
<gene>
    <name evidence="3" type="ORF">NOF53_25810</name>
</gene>
<evidence type="ECO:0000313" key="3">
    <source>
        <dbReference type="EMBL" id="MCQ4122531.1"/>
    </source>
</evidence>
<dbReference type="InterPro" id="IPR016181">
    <property type="entry name" value="Acyl_CoA_acyltransferase"/>
</dbReference>
<dbReference type="RefSeq" id="WP_255974240.1">
    <property type="nucleotide sequence ID" value="NZ_JANFQF010000032.1"/>
</dbReference>
<comment type="caution">
    <text evidence="3">The sequence shown here is derived from an EMBL/GenBank/DDBJ whole genome shotgun (WGS) entry which is preliminary data.</text>
</comment>
<organism evidence="3 4">
    <name type="scientific">Rhodococcus tibetensis</name>
    <dbReference type="NCBI Taxonomy" id="2965064"/>
    <lineage>
        <taxon>Bacteria</taxon>
        <taxon>Bacillati</taxon>
        <taxon>Actinomycetota</taxon>
        <taxon>Actinomycetes</taxon>
        <taxon>Mycobacteriales</taxon>
        <taxon>Nocardiaceae</taxon>
        <taxon>Rhodococcus</taxon>
    </lineage>
</organism>
<feature type="domain" description="N-acetyltransferase" evidence="2">
    <location>
        <begin position="6"/>
        <end position="181"/>
    </location>
</feature>
<dbReference type="SUPFAM" id="SSF55729">
    <property type="entry name" value="Acyl-CoA N-acyltransferases (Nat)"/>
    <property type="match status" value="1"/>
</dbReference>
<dbReference type="EMBL" id="JANFQF010000032">
    <property type="protein sequence ID" value="MCQ4122531.1"/>
    <property type="molecule type" value="Genomic_DNA"/>
</dbReference>
<accession>A0ABT1QJV6</accession>
<proteinExistence type="predicted"/>
<keyword evidence="4" id="KW-1185">Reference proteome</keyword>
<protein>
    <submittedName>
        <fullName evidence="3">Acetyltransferase</fullName>
    </submittedName>
</protein>
<dbReference type="Gene3D" id="3.40.630.30">
    <property type="match status" value="1"/>
</dbReference>
<dbReference type="InterPro" id="IPR000182">
    <property type="entry name" value="GNAT_dom"/>
</dbReference>
<dbReference type="CDD" id="cd04301">
    <property type="entry name" value="NAT_SF"/>
    <property type="match status" value="1"/>
</dbReference>
<name>A0ABT1QJV6_9NOCA</name>